<keyword evidence="3" id="KW-1185">Reference proteome</keyword>
<dbReference type="AlphaFoldDB" id="A0ABD3MY74"/>
<proteinExistence type="predicted"/>
<evidence type="ECO:0000313" key="3">
    <source>
        <dbReference type="Proteomes" id="UP001530315"/>
    </source>
</evidence>
<sequence length="286" mass="32864">MWCCVMNRLVLRYRTEMMMMMTMSSSYSGGSSGGGDILPDWDTGLHTPHPVVSMEEHDEMSRLIDSRVEALYASGAIVDPKRLVETMTRPNEYPNMLRSVEGRTGARGRYYLQLPVKEGKRDRHELERWLPVGLVFLAHHMQRRDARVLVHCAQGRDRSVAIAIAFVALFCPPSYPPRLRPNFETLNFKSMTDSPGLVEEDDFYLQSGLGQSLVDALLRDGGKDLFLTWMHRQLNVSAIEPFADKNKLRIVLHLVRQDREKAEPTRSTLQKLNRFFMSSPMYRSLE</sequence>
<dbReference type="PANTHER" id="PTHR31811:SF0">
    <property type="entry name" value="TRNA A64-2'-O-RIBOSYLPHOSPHATE TRANSFERASE"/>
    <property type="match status" value="1"/>
</dbReference>
<evidence type="ECO:0000313" key="2">
    <source>
        <dbReference type="EMBL" id="KAL3766911.1"/>
    </source>
</evidence>
<dbReference type="InterPro" id="IPR033421">
    <property type="entry name" value="Rit1_DUSP-like"/>
</dbReference>
<dbReference type="InterPro" id="IPR029021">
    <property type="entry name" value="Prot-tyrosine_phosphatase-like"/>
</dbReference>
<accession>A0ABD3MY74</accession>
<dbReference type="PANTHER" id="PTHR31811">
    <property type="entry name" value="TRNA A64-2'-O-RIBOSYLPHOSPHATE TRANSFERASE"/>
    <property type="match status" value="1"/>
</dbReference>
<organism evidence="2 3">
    <name type="scientific">Stephanodiscus triporus</name>
    <dbReference type="NCBI Taxonomy" id="2934178"/>
    <lineage>
        <taxon>Eukaryota</taxon>
        <taxon>Sar</taxon>
        <taxon>Stramenopiles</taxon>
        <taxon>Ochrophyta</taxon>
        <taxon>Bacillariophyta</taxon>
        <taxon>Coscinodiscophyceae</taxon>
        <taxon>Thalassiosirophycidae</taxon>
        <taxon>Stephanodiscales</taxon>
        <taxon>Stephanodiscaceae</taxon>
        <taxon>Stephanodiscus</taxon>
    </lineage>
</organism>
<gene>
    <name evidence="2" type="ORF">ACHAW5_000929</name>
</gene>
<dbReference type="InterPro" id="IPR007306">
    <property type="entry name" value="Rit1"/>
</dbReference>
<feature type="domain" description="Rit1 DUSP-like" evidence="1">
    <location>
        <begin position="111"/>
        <end position="171"/>
    </location>
</feature>
<protein>
    <recommendedName>
        <fullName evidence="1">Rit1 DUSP-like domain-containing protein</fullName>
    </recommendedName>
</protein>
<name>A0ABD3MY74_9STRA</name>
<comment type="caution">
    <text evidence="2">The sequence shown here is derived from an EMBL/GenBank/DDBJ whole genome shotgun (WGS) entry which is preliminary data.</text>
</comment>
<reference evidence="2 3" key="1">
    <citation type="submission" date="2024-10" db="EMBL/GenBank/DDBJ databases">
        <title>Updated reference genomes for cyclostephanoid diatoms.</title>
        <authorList>
            <person name="Roberts W.R."/>
            <person name="Alverson A.J."/>
        </authorList>
    </citation>
    <scope>NUCLEOTIDE SEQUENCE [LARGE SCALE GENOMIC DNA]</scope>
    <source>
        <strain evidence="2 3">AJA276-08</strain>
    </source>
</reference>
<dbReference type="EMBL" id="JALLAZ020001718">
    <property type="protein sequence ID" value="KAL3766911.1"/>
    <property type="molecule type" value="Genomic_DNA"/>
</dbReference>
<evidence type="ECO:0000259" key="1">
    <source>
        <dbReference type="Pfam" id="PF04179"/>
    </source>
</evidence>
<dbReference type="Pfam" id="PF04179">
    <property type="entry name" value="Init_tRNA_PT"/>
    <property type="match status" value="1"/>
</dbReference>
<dbReference type="SUPFAM" id="SSF52799">
    <property type="entry name" value="(Phosphotyrosine protein) phosphatases II"/>
    <property type="match status" value="1"/>
</dbReference>
<dbReference type="Proteomes" id="UP001530315">
    <property type="component" value="Unassembled WGS sequence"/>
</dbReference>
<dbReference type="Gene3D" id="3.90.190.10">
    <property type="entry name" value="Protein tyrosine phosphatase superfamily"/>
    <property type="match status" value="1"/>
</dbReference>